<geneLocation type="plasmid" evidence="1 2">
    <name>p15628A_320</name>
</geneLocation>
<dbReference type="Proteomes" id="UP000682358">
    <property type="component" value="Plasmid p15628A_320"/>
</dbReference>
<accession>A0AAJ6FXR6</accession>
<dbReference type="AlphaFoldDB" id="A0AAJ6FXR6"/>
<organism evidence="1 2">
    <name type="scientific">Providencia rettgeri</name>
    <dbReference type="NCBI Taxonomy" id="587"/>
    <lineage>
        <taxon>Bacteria</taxon>
        <taxon>Pseudomonadati</taxon>
        <taxon>Pseudomonadota</taxon>
        <taxon>Gammaproteobacteria</taxon>
        <taxon>Enterobacterales</taxon>
        <taxon>Morganellaceae</taxon>
        <taxon>Providencia</taxon>
    </lineage>
</organism>
<keyword evidence="1" id="KW-0614">Plasmid</keyword>
<gene>
    <name evidence="1" type="ORF">KOF27_21550</name>
</gene>
<sequence length="156" mass="17151">MWPWKFNPSGGAFPAGGAPLSITRRNTMSINTKVEQIAYGHATALVLSELGQQENWCKAYEYLSECVERGDEPEDLVVWQPFEHWEWKDILEQIESEAESLLSTIKSVLGLAHKGIIQSAIDCSLDSDMTQLDLIGMVELGSEIEDGECAGGGYAA</sequence>
<evidence type="ECO:0000313" key="1">
    <source>
        <dbReference type="EMBL" id="WHT95793.1"/>
    </source>
</evidence>
<evidence type="ECO:0000313" key="2">
    <source>
        <dbReference type="Proteomes" id="UP000682358"/>
    </source>
</evidence>
<protein>
    <submittedName>
        <fullName evidence="1">Uncharacterized protein</fullName>
    </submittedName>
</protein>
<name>A0AAJ6FXR6_PRORE</name>
<dbReference type="EMBL" id="CP123373">
    <property type="protein sequence ID" value="WHT95793.1"/>
    <property type="molecule type" value="Genomic_DNA"/>
</dbReference>
<reference evidence="1" key="1">
    <citation type="submission" date="2023-04" db="EMBL/GenBank/DDBJ databases">
        <title>Co-integrate Col3M blaNDM-1-harbouring plasmids in clinical Providencia rettgeri isolates from Argentina.</title>
        <authorList>
            <person name="de Belder D."/>
            <person name="Martino F."/>
            <person name="Tijet N."/>
            <person name="Melano R.G."/>
            <person name="Faccone D."/>
            <person name="de Mendieta J.M."/>
            <person name="Rapoport M."/>
            <person name="Albornoz E."/>
            <person name="Petroni A."/>
            <person name="Tuduri E."/>
            <person name="Derdoy L."/>
            <person name="Cogut S."/>
            <person name="Errecalde L."/>
            <person name="Pasteran F."/>
            <person name="Corso A."/>
            <person name="Gomez S.A."/>
        </authorList>
    </citation>
    <scope>NUCLEOTIDE SEQUENCE</scope>
    <source>
        <strain evidence="1">PreM15628</strain>
        <plasmid evidence="1">p15628A_320</plasmid>
    </source>
</reference>
<proteinExistence type="predicted"/>